<comment type="caution">
    <text evidence="3">The sequence shown here is derived from an EMBL/GenBank/DDBJ whole genome shotgun (WGS) entry which is preliminary data.</text>
</comment>
<evidence type="ECO:0000313" key="4">
    <source>
        <dbReference type="Proteomes" id="UP000318431"/>
    </source>
</evidence>
<keyword evidence="1" id="KW-1133">Transmembrane helix</keyword>
<dbReference type="NCBIfam" id="NF038228">
    <property type="entry name" value="IcmH_DotU_IVB"/>
    <property type="match status" value="1"/>
</dbReference>
<feature type="domain" description="Type IV / VI secretion system DotU" evidence="2">
    <location>
        <begin position="29"/>
        <end position="227"/>
    </location>
</feature>
<keyword evidence="1" id="KW-0812">Transmembrane</keyword>
<dbReference type="NCBIfam" id="TIGR03349">
    <property type="entry name" value="IV_VI_DotU"/>
    <property type="match status" value="1"/>
</dbReference>
<evidence type="ECO:0000259" key="2">
    <source>
        <dbReference type="Pfam" id="PF09850"/>
    </source>
</evidence>
<dbReference type="RefSeq" id="WP_145646997.1">
    <property type="nucleotide sequence ID" value="NZ_VLLB01000001.1"/>
</dbReference>
<dbReference type="Pfam" id="PF09850">
    <property type="entry name" value="DotU"/>
    <property type="match status" value="1"/>
</dbReference>
<dbReference type="OrthoDB" id="345640at2"/>
<sequence length="258" mass="28241">MTTASAHSTAPSLIGAGAPAATSSKPQTLLDLMYDGFYALFMLKNGNGPQDDAAFSRKMAQFLEDFGRNAKKQNASPDDVDAAKYAFCAAVDEIILRSSFSIRDAWERRPLQLLLFGDQLAGENFFNRLEQLRARGSAHLQALEVFHMCLLLGFQGRYIIEGTEKLNYLTSRLGDEIAHMKGKRGGFAPHAERPDQIAHKLRSDLPLWVLCSVFALICVLGYIGLRTSLSSTTGKGINAYSDVVKLAPRAANLTITLP</sequence>
<dbReference type="PANTHER" id="PTHR38033">
    <property type="entry name" value="MEMBRANE PROTEIN-RELATED"/>
    <property type="match status" value="1"/>
</dbReference>
<evidence type="ECO:0000256" key="1">
    <source>
        <dbReference type="SAM" id="Phobius"/>
    </source>
</evidence>
<dbReference type="Gene3D" id="1.25.40.590">
    <property type="entry name" value="Type IV / VI secretion system, DotU"/>
    <property type="match status" value="1"/>
</dbReference>
<reference evidence="3 4" key="1">
    <citation type="journal article" date="2015" name="Stand. Genomic Sci.">
        <title>Genomic Encyclopedia of Bacterial and Archaeal Type Strains, Phase III: the genomes of soil and plant-associated and newly described type strains.</title>
        <authorList>
            <person name="Whitman W.B."/>
            <person name="Woyke T."/>
            <person name="Klenk H.P."/>
            <person name="Zhou Y."/>
            <person name="Lilburn T.G."/>
            <person name="Beck B.J."/>
            <person name="De Vos P."/>
            <person name="Vandamme P."/>
            <person name="Eisen J.A."/>
            <person name="Garrity G."/>
            <person name="Hugenholtz P."/>
            <person name="Kyrpides N.C."/>
        </authorList>
    </citation>
    <scope>NUCLEOTIDE SEQUENCE [LARGE SCALE GENOMIC DNA]</scope>
    <source>
        <strain evidence="3 4">CGMCC 1.10822</strain>
    </source>
</reference>
<organism evidence="3 4">
    <name type="scientific">Pseudoduganella lurida</name>
    <dbReference type="NCBI Taxonomy" id="1036180"/>
    <lineage>
        <taxon>Bacteria</taxon>
        <taxon>Pseudomonadati</taxon>
        <taxon>Pseudomonadota</taxon>
        <taxon>Betaproteobacteria</taxon>
        <taxon>Burkholderiales</taxon>
        <taxon>Oxalobacteraceae</taxon>
        <taxon>Telluria group</taxon>
        <taxon>Pseudoduganella</taxon>
    </lineage>
</organism>
<name>A0A562RLC2_9BURK</name>
<dbReference type="InterPro" id="IPR017732">
    <property type="entry name" value="T4/T6SS_DotU"/>
</dbReference>
<dbReference type="InterPro" id="IPR038522">
    <property type="entry name" value="T4/T6SS_DotU_sf"/>
</dbReference>
<proteinExistence type="predicted"/>
<protein>
    <submittedName>
        <fullName evidence="3">Type VI secretion system protein ImpK</fullName>
    </submittedName>
</protein>
<dbReference type="AlphaFoldDB" id="A0A562RLC2"/>
<dbReference type="EMBL" id="VLLB01000001">
    <property type="protein sequence ID" value="TWI69230.1"/>
    <property type="molecule type" value="Genomic_DNA"/>
</dbReference>
<feature type="transmembrane region" description="Helical" evidence="1">
    <location>
        <begin position="205"/>
        <end position="225"/>
    </location>
</feature>
<dbReference type="Proteomes" id="UP000318431">
    <property type="component" value="Unassembled WGS sequence"/>
</dbReference>
<evidence type="ECO:0000313" key="3">
    <source>
        <dbReference type="EMBL" id="TWI69230.1"/>
    </source>
</evidence>
<gene>
    <name evidence="3" type="ORF">IP91_00296</name>
</gene>
<dbReference type="PANTHER" id="PTHR38033:SF1">
    <property type="entry name" value="DOTU FAMILY TYPE IV_VI SECRETION SYSTEM PROTEIN"/>
    <property type="match status" value="1"/>
</dbReference>
<keyword evidence="1" id="KW-0472">Membrane</keyword>
<accession>A0A562RLC2</accession>
<keyword evidence="4" id="KW-1185">Reference proteome</keyword>